<evidence type="ECO:0000256" key="1">
    <source>
        <dbReference type="SAM" id="Coils"/>
    </source>
</evidence>
<proteinExistence type="predicted"/>
<dbReference type="Proteomes" id="UP000825935">
    <property type="component" value="Chromosome 37"/>
</dbReference>
<sequence>MIANCHGVSIEEELSREDDDMAQRVDRMEKEIEKLREMTGRHDDQAGKVVEEFHLELERMKSVQAESDEKVGRVEKENAKLSSKLGRWMNRKDGEMRGQEEDPRTGKMEEELKAVLDRLDAFGTELERTKNELSKKVDDLDEENMSRIWEERSIREEVEKLTVRVEKREDIPLGSAKRVREDKEMEQIWNRFRGIDCDLFQYQSDIEHNKQGLRDLAARLEALRGITANGSFQGHLSGQVESLRGRGWR</sequence>
<name>A0A8T2QA89_CERRI</name>
<keyword evidence="4" id="KW-1185">Reference proteome</keyword>
<organism evidence="3 4">
    <name type="scientific">Ceratopteris richardii</name>
    <name type="common">Triangle waterfern</name>
    <dbReference type="NCBI Taxonomy" id="49495"/>
    <lineage>
        <taxon>Eukaryota</taxon>
        <taxon>Viridiplantae</taxon>
        <taxon>Streptophyta</taxon>
        <taxon>Embryophyta</taxon>
        <taxon>Tracheophyta</taxon>
        <taxon>Polypodiopsida</taxon>
        <taxon>Polypodiidae</taxon>
        <taxon>Polypodiales</taxon>
        <taxon>Pteridineae</taxon>
        <taxon>Pteridaceae</taxon>
        <taxon>Parkerioideae</taxon>
        <taxon>Ceratopteris</taxon>
    </lineage>
</organism>
<feature type="coiled-coil region" evidence="1">
    <location>
        <begin position="112"/>
        <end position="143"/>
    </location>
</feature>
<feature type="region of interest" description="Disordered" evidence="2">
    <location>
        <begin position="1"/>
        <end position="21"/>
    </location>
</feature>
<keyword evidence="1" id="KW-0175">Coiled coil</keyword>
<comment type="caution">
    <text evidence="3">The sequence shown here is derived from an EMBL/GenBank/DDBJ whole genome shotgun (WGS) entry which is preliminary data.</text>
</comment>
<evidence type="ECO:0000313" key="4">
    <source>
        <dbReference type="Proteomes" id="UP000825935"/>
    </source>
</evidence>
<evidence type="ECO:0000256" key="2">
    <source>
        <dbReference type="SAM" id="MobiDB-lite"/>
    </source>
</evidence>
<reference evidence="3" key="1">
    <citation type="submission" date="2021-08" db="EMBL/GenBank/DDBJ databases">
        <title>WGS assembly of Ceratopteris richardii.</title>
        <authorList>
            <person name="Marchant D.B."/>
            <person name="Chen G."/>
            <person name="Jenkins J."/>
            <person name="Shu S."/>
            <person name="Leebens-Mack J."/>
            <person name="Grimwood J."/>
            <person name="Schmutz J."/>
            <person name="Soltis P."/>
            <person name="Soltis D."/>
            <person name="Chen Z.-H."/>
        </authorList>
    </citation>
    <scope>NUCLEOTIDE SEQUENCE</scope>
    <source>
        <strain evidence="3">Whitten #5841</strain>
        <tissue evidence="3">Leaf</tissue>
    </source>
</reference>
<protein>
    <submittedName>
        <fullName evidence="3">Uncharacterized protein</fullName>
    </submittedName>
</protein>
<dbReference type="AlphaFoldDB" id="A0A8T2QA89"/>
<dbReference type="EMBL" id="CM035442">
    <property type="protein sequence ID" value="KAH7280433.1"/>
    <property type="molecule type" value="Genomic_DNA"/>
</dbReference>
<accession>A0A8T2QA89</accession>
<gene>
    <name evidence="3" type="ORF">KP509_37G067100</name>
</gene>
<feature type="compositionally biased region" description="Acidic residues" evidence="2">
    <location>
        <begin position="10"/>
        <end position="20"/>
    </location>
</feature>
<evidence type="ECO:0000313" key="3">
    <source>
        <dbReference type="EMBL" id="KAH7280433.1"/>
    </source>
</evidence>